<reference evidence="1 2" key="1">
    <citation type="submission" date="2016-04" db="EMBL/GenBank/DDBJ databases">
        <title>Genome analyses suggest a sexual origin of heterokaryosis in a supposedly ancient asexual fungus.</title>
        <authorList>
            <person name="Ropars J."/>
            <person name="Sedzielewska K."/>
            <person name="Noel J."/>
            <person name="Charron P."/>
            <person name="Farinelli L."/>
            <person name="Marton T."/>
            <person name="Kruger M."/>
            <person name="Pelin A."/>
            <person name="Brachmann A."/>
            <person name="Corradi N."/>
        </authorList>
    </citation>
    <scope>NUCLEOTIDE SEQUENCE [LARGE SCALE GENOMIC DNA]</scope>
    <source>
        <strain evidence="1 2">C2</strain>
    </source>
</reference>
<evidence type="ECO:0000313" key="2">
    <source>
        <dbReference type="Proteomes" id="UP000233469"/>
    </source>
</evidence>
<gene>
    <name evidence="1" type="ORF">RhiirC2_746596</name>
</gene>
<protein>
    <submittedName>
        <fullName evidence="1">Uncharacterized protein</fullName>
    </submittedName>
</protein>
<dbReference type="Proteomes" id="UP000233469">
    <property type="component" value="Unassembled WGS sequence"/>
</dbReference>
<evidence type="ECO:0000313" key="1">
    <source>
        <dbReference type="EMBL" id="PKK70356.1"/>
    </source>
</evidence>
<comment type="caution">
    <text evidence="1">The sequence shown here is derived from an EMBL/GenBank/DDBJ whole genome shotgun (WGS) entry which is preliminary data.</text>
</comment>
<dbReference type="AlphaFoldDB" id="A0A2N1N8W8"/>
<accession>A0A2N1N8W8</accession>
<organism evidence="1 2">
    <name type="scientific">Rhizophagus irregularis</name>
    <dbReference type="NCBI Taxonomy" id="588596"/>
    <lineage>
        <taxon>Eukaryota</taxon>
        <taxon>Fungi</taxon>
        <taxon>Fungi incertae sedis</taxon>
        <taxon>Mucoromycota</taxon>
        <taxon>Glomeromycotina</taxon>
        <taxon>Glomeromycetes</taxon>
        <taxon>Glomerales</taxon>
        <taxon>Glomeraceae</taxon>
        <taxon>Rhizophagus</taxon>
    </lineage>
</organism>
<dbReference type="EMBL" id="LLXL01000625">
    <property type="protein sequence ID" value="PKK70356.1"/>
    <property type="molecule type" value="Genomic_DNA"/>
</dbReference>
<proteinExistence type="predicted"/>
<sequence length="54" mass="6366">MSSKAVYILQFAYIEELLATVKFFCDKFASLIRDSSHKLILMKDFNIILDYIEE</sequence>
<reference evidence="1 2" key="2">
    <citation type="submission" date="2017-10" db="EMBL/GenBank/DDBJ databases">
        <title>Extensive intraspecific genome diversity in a model arbuscular mycorrhizal fungus.</title>
        <authorList>
            <person name="Chen E.C.H."/>
            <person name="Morin E."/>
            <person name="Baudet D."/>
            <person name="Noel J."/>
            <person name="Ndikumana S."/>
            <person name="Charron P."/>
            <person name="St-Onge C."/>
            <person name="Giorgi J."/>
            <person name="Grigoriev I.V."/>
            <person name="Roux C."/>
            <person name="Martin F.M."/>
            <person name="Corradi N."/>
        </authorList>
    </citation>
    <scope>NUCLEOTIDE SEQUENCE [LARGE SCALE GENOMIC DNA]</scope>
    <source>
        <strain evidence="1 2">C2</strain>
    </source>
</reference>
<name>A0A2N1N8W8_9GLOM</name>